<evidence type="ECO:0000313" key="2">
    <source>
        <dbReference type="Proteomes" id="UP000603453"/>
    </source>
</evidence>
<keyword evidence="2" id="KW-1185">Reference proteome</keyword>
<reference evidence="1" key="1">
    <citation type="submission" date="2020-12" db="EMBL/GenBank/DDBJ databases">
        <title>Metabolic potential, ecology and presence of endohyphal bacteria is reflected in genomic diversity of Mucoromycotina.</title>
        <authorList>
            <person name="Muszewska A."/>
            <person name="Okrasinska A."/>
            <person name="Steczkiewicz K."/>
            <person name="Drgas O."/>
            <person name="Orlowska M."/>
            <person name="Perlinska-Lenart U."/>
            <person name="Aleksandrzak-Piekarczyk T."/>
            <person name="Szatraj K."/>
            <person name="Zielenkiewicz U."/>
            <person name="Pilsyk S."/>
            <person name="Malc E."/>
            <person name="Mieczkowski P."/>
            <person name="Kruszewska J.S."/>
            <person name="Biernat P."/>
            <person name="Pawlowska J."/>
        </authorList>
    </citation>
    <scope>NUCLEOTIDE SEQUENCE</scope>
    <source>
        <strain evidence="1">WA0000017839</strain>
    </source>
</reference>
<gene>
    <name evidence="1" type="ORF">INT47_010978</name>
</gene>
<comment type="caution">
    <text evidence="1">The sequence shown here is derived from an EMBL/GenBank/DDBJ whole genome shotgun (WGS) entry which is preliminary data.</text>
</comment>
<dbReference type="EMBL" id="JAEPRD010000131">
    <property type="protein sequence ID" value="KAG2197272.1"/>
    <property type="molecule type" value="Genomic_DNA"/>
</dbReference>
<proteinExistence type="predicted"/>
<dbReference type="AlphaFoldDB" id="A0A8H7UX35"/>
<organism evidence="1 2">
    <name type="scientific">Mucor saturninus</name>
    <dbReference type="NCBI Taxonomy" id="64648"/>
    <lineage>
        <taxon>Eukaryota</taxon>
        <taxon>Fungi</taxon>
        <taxon>Fungi incertae sedis</taxon>
        <taxon>Mucoromycota</taxon>
        <taxon>Mucoromycotina</taxon>
        <taxon>Mucoromycetes</taxon>
        <taxon>Mucorales</taxon>
        <taxon>Mucorineae</taxon>
        <taxon>Mucoraceae</taxon>
        <taxon>Mucor</taxon>
    </lineage>
</organism>
<accession>A0A8H7UX35</accession>
<name>A0A8H7UX35_9FUNG</name>
<sequence length="136" mass="16109">MVEVEGLETAGICYRSNPTEPELVYEARIFGAPSLYNLYKSKEEIEKDPEENDKNKDEKRDILFCNDAQIVHFINYLFRPPLIIVCYNNKQNIDFLSEEPERKLVKGDTGDEKIRRRHLNVLNSVYYGKARKWHRK</sequence>
<dbReference type="Proteomes" id="UP000603453">
    <property type="component" value="Unassembled WGS sequence"/>
</dbReference>
<protein>
    <submittedName>
        <fullName evidence="1">Uncharacterized protein</fullName>
    </submittedName>
</protein>
<evidence type="ECO:0000313" key="1">
    <source>
        <dbReference type="EMBL" id="KAG2197272.1"/>
    </source>
</evidence>
<dbReference type="OrthoDB" id="2290138at2759"/>